<dbReference type="CDD" id="cd12311">
    <property type="entry name" value="RRM_SRSF2_SRSF8"/>
    <property type="match status" value="1"/>
</dbReference>
<keyword evidence="9" id="KW-0812">Transmembrane</keyword>
<proteinExistence type="predicted"/>
<feature type="domain" description="RRM" evidence="10">
    <location>
        <begin position="16"/>
        <end position="94"/>
    </location>
</feature>
<keyword evidence="4 7" id="KW-0694">RNA-binding</keyword>
<accession>A0A4S4EAG2</accession>
<evidence type="ECO:0000313" key="11">
    <source>
        <dbReference type="EMBL" id="THG12694.1"/>
    </source>
</evidence>
<dbReference type="PANTHER" id="PTHR48028">
    <property type="entry name" value="GLYCINE-RICH RNA-BINDING PROTEIN RZ1A"/>
    <property type="match status" value="1"/>
</dbReference>
<dbReference type="GO" id="GO:0003723">
    <property type="term" value="F:RNA binding"/>
    <property type="evidence" value="ECO:0007669"/>
    <property type="project" value="UniProtKB-UniRule"/>
</dbReference>
<evidence type="ECO:0000259" key="10">
    <source>
        <dbReference type="PROSITE" id="PS50102"/>
    </source>
</evidence>
<dbReference type="InterPro" id="IPR003954">
    <property type="entry name" value="RRM_euk-type"/>
</dbReference>
<evidence type="ECO:0000256" key="2">
    <source>
        <dbReference type="ARBA" id="ARBA00022553"/>
    </source>
</evidence>
<keyword evidence="3" id="KW-0507">mRNA processing</keyword>
<evidence type="ECO:0000256" key="5">
    <source>
        <dbReference type="ARBA" id="ARBA00023187"/>
    </source>
</evidence>
<dbReference type="SMART" id="SM00360">
    <property type="entry name" value="RRM"/>
    <property type="match status" value="1"/>
</dbReference>
<evidence type="ECO:0000256" key="7">
    <source>
        <dbReference type="PROSITE-ProRule" id="PRU00176"/>
    </source>
</evidence>
<dbReference type="InterPro" id="IPR051106">
    <property type="entry name" value="RNA-bind/splicing_reg"/>
</dbReference>
<dbReference type="Pfam" id="PF00076">
    <property type="entry name" value="RRM_1"/>
    <property type="match status" value="1"/>
</dbReference>
<name>A0A4S4EAG2_CAMSN</name>
<evidence type="ECO:0000256" key="9">
    <source>
        <dbReference type="SAM" id="Phobius"/>
    </source>
</evidence>
<dbReference type="InterPro" id="IPR012677">
    <property type="entry name" value="Nucleotide-bd_a/b_plait_sf"/>
</dbReference>
<dbReference type="GO" id="GO:0005634">
    <property type="term" value="C:nucleus"/>
    <property type="evidence" value="ECO:0007669"/>
    <property type="project" value="UniProtKB-SubCell"/>
</dbReference>
<feature type="compositionally biased region" description="Low complexity" evidence="8">
    <location>
        <begin position="227"/>
        <end position="239"/>
    </location>
</feature>
<gene>
    <name evidence="11" type="ORF">TEA_026821</name>
</gene>
<dbReference type="InterPro" id="IPR035979">
    <property type="entry name" value="RBD_domain_sf"/>
</dbReference>
<dbReference type="PANTHER" id="PTHR48028:SF4">
    <property type="entry name" value="SC35-LIKE SPLICING FACTOR"/>
    <property type="match status" value="1"/>
</dbReference>
<dbReference type="SUPFAM" id="SSF54928">
    <property type="entry name" value="RNA-binding domain, RBD"/>
    <property type="match status" value="1"/>
</dbReference>
<keyword evidence="9" id="KW-0472">Membrane</keyword>
<evidence type="ECO:0000256" key="8">
    <source>
        <dbReference type="SAM" id="MobiDB-lite"/>
    </source>
</evidence>
<keyword evidence="6" id="KW-0539">Nucleus</keyword>
<evidence type="ECO:0000256" key="3">
    <source>
        <dbReference type="ARBA" id="ARBA00022664"/>
    </source>
</evidence>
<keyword evidence="12" id="KW-1185">Reference proteome</keyword>
<sequence length="366" mass="41875">MSHFGRSGPPDIKDTYSLLVLNITFRTSADDLFPLFEKYGKVVDVFIPRDRRTGDSRGFAFVRYKYADEAQKAVDKLDGRVVDGREIMVQFAKYGPNAEKMSTGDHATCALFVLALYVTKYGEVSSIILYFFSLDFIEMKGRIVESASRSKGSSRSRSPRPRDEYRDKDYRRRSRSRSRDRYDRDRHRGRERDYRHRSRSRSASPDYDKRRGRGRYDDERRSRSRSYESASPARRTPSPRRSPSPRRTPPSRGGSPDGRNHKECSPTPKSVSPRGRPADSRSPSRHSDADVRIGSDIVCDESSARILLVVLCVVETAVGEDILRFSIDAWFGSCGAPVAVLCFIAFQYIVLMLNFKFWFPSPLHCS</sequence>
<feature type="compositionally biased region" description="Basic and acidic residues" evidence="8">
    <location>
        <begin position="160"/>
        <end position="170"/>
    </location>
</feature>
<dbReference type="STRING" id="542762.A0A4S4EAG2"/>
<comment type="caution">
    <text evidence="11">The sequence shown here is derived from an EMBL/GenBank/DDBJ whole genome shotgun (WGS) entry which is preliminary data.</text>
</comment>
<feature type="transmembrane region" description="Helical" evidence="9">
    <location>
        <begin position="330"/>
        <end position="351"/>
    </location>
</feature>
<feature type="region of interest" description="Disordered" evidence="8">
    <location>
        <begin position="145"/>
        <end position="289"/>
    </location>
</feature>
<dbReference type="GO" id="GO:0008380">
    <property type="term" value="P:RNA splicing"/>
    <property type="evidence" value="ECO:0007669"/>
    <property type="project" value="UniProtKB-KW"/>
</dbReference>
<protein>
    <recommendedName>
        <fullName evidence="10">RRM domain-containing protein</fullName>
    </recommendedName>
</protein>
<dbReference type="AlphaFoldDB" id="A0A4S4EAG2"/>
<evidence type="ECO:0000256" key="6">
    <source>
        <dbReference type="ARBA" id="ARBA00023242"/>
    </source>
</evidence>
<comment type="subcellular location">
    <subcellularLocation>
        <location evidence="1">Nucleus</location>
    </subcellularLocation>
</comment>
<dbReference type="EMBL" id="SDRB02006393">
    <property type="protein sequence ID" value="THG12694.1"/>
    <property type="molecule type" value="Genomic_DNA"/>
</dbReference>
<dbReference type="PROSITE" id="PS50102">
    <property type="entry name" value="RRM"/>
    <property type="match status" value="1"/>
</dbReference>
<dbReference type="Proteomes" id="UP000306102">
    <property type="component" value="Unassembled WGS sequence"/>
</dbReference>
<keyword evidence="2" id="KW-0597">Phosphoprotein</keyword>
<evidence type="ECO:0000313" key="12">
    <source>
        <dbReference type="Proteomes" id="UP000306102"/>
    </source>
</evidence>
<dbReference type="FunFam" id="3.30.70.330:FF:000192">
    <property type="entry name" value="Serine/arginine-rich splicing factor SC35"/>
    <property type="match status" value="1"/>
</dbReference>
<dbReference type="GO" id="GO:0006397">
    <property type="term" value="P:mRNA processing"/>
    <property type="evidence" value="ECO:0007669"/>
    <property type="project" value="UniProtKB-KW"/>
</dbReference>
<organism evidence="11 12">
    <name type="scientific">Camellia sinensis var. sinensis</name>
    <name type="common">China tea</name>
    <dbReference type="NCBI Taxonomy" id="542762"/>
    <lineage>
        <taxon>Eukaryota</taxon>
        <taxon>Viridiplantae</taxon>
        <taxon>Streptophyta</taxon>
        <taxon>Embryophyta</taxon>
        <taxon>Tracheophyta</taxon>
        <taxon>Spermatophyta</taxon>
        <taxon>Magnoliopsida</taxon>
        <taxon>eudicotyledons</taxon>
        <taxon>Gunneridae</taxon>
        <taxon>Pentapetalae</taxon>
        <taxon>asterids</taxon>
        <taxon>Ericales</taxon>
        <taxon>Theaceae</taxon>
        <taxon>Camellia</taxon>
    </lineage>
</organism>
<evidence type="ECO:0000256" key="1">
    <source>
        <dbReference type="ARBA" id="ARBA00004123"/>
    </source>
</evidence>
<reference evidence="11 12" key="1">
    <citation type="journal article" date="2018" name="Proc. Natl. Acad. Sci. U.S.A.">
        <title>Draft genome sequence of Camellia sinensis var. sinensis provides insights into the evolution of the tea genome and tea quality.</title>
        <authorList>
            <person name="Wei C."/>
            <person name="Yang H."/>
            <person name="Wang S."/>
            <person name="Zhao J."/>
            <person name="Liu C."/>
            <person name="Gao L."/>
            <person name="Xia E."/>
            <person name="Lu Y."/>
            <person name="Tai Y."/>
            <person name="She G."/>
            <person name="Sun J."/>
            <person name="Cao H."/>
            <person name="Tong W."/>
            <person name="Gao Q."/>
            <person name="Li Y."/>
            <person name="Deng W."/>
            <person name="Jiang X."/>
            <person name="Wang W."/>
            <person name="Chen Q."/>
            <person name="Zhang S."/>
            <person name="Li H."/>
            <person name="Wu J."/>
            <person name="Wang P."/>
            <person name="Li P."/>
            <person name="Shi C."/>
            <person name="Zheng F."/>
            <person name="Jian J."/>
            <person name="Huang B."/>
            <person name="Shan D."/>
            <person name="Shi M."/>
            <person name="Fang C."/>
            <person name="Yue Y."/>
            <person name="Li F."/>
            <person name="Li D."/>
            <person name="Wei S."/>
            <person name="Han B."/>
            <person name="Jiang C."/>
            <person name="Yin Y."/>
            <person name="Xia T."/>
            <person name="Zhang Z."/>
            <person name="Bennetzen J.L."/>
            <person name="Zhao S."/>
            <person name="Wan X."/>
        </authorList>
    </citation>
    <scope>NUCLEOTIDE SEQUENCE [LARGE SCALE GENOMIC DNA]</scope>
    <source>
        <strain evidence="12">cv. Shuchazao</strain>
        <tissue evidence="11">Leaf</tissue>
    </source>
</reference>
<dbReference type="InterPro" id="IPR000504">
    <property type="entry name" value="RRM_dom"/>
</dbReference>
<keyword evidence="5" id="KW-0508">mRNA splicing</keyword>
<evidence type="ECO:0000256" key="4">
    <source>
        <dbReference type="ARBA" id="ARBA00022884"/>
    </source>
</evidence>
<feature type="compositionally biased region" description="Basic and acidic residues" evidence="8">
    <location>
        <begin position="177"/>
        <end position="194"/>
    </location>
</feature>
<dbReference type="Gene3D" id="3.30.70.330">
    <property type="match status" value="1"/>
</dbReference>
<feature type="compositionally biased region" description="Basic and acidic residues" evidence="8">
    <location>
        <begin position="206"/>
        <end position="221"/>
    </location>
</feature>
<keyword evidence="9" id="KW-1133">Transmembrane helix</keyword>
<dbReference type="SMART" id="SM00361">
    <property type="entry name" value="RRM_1"/>
    <property type="match status" value="1"/>
</dbReference>